<geneLocation type="mitochondrion" evidence="9"/>
<accession>A0A2P1G8C2</accession>
<name>A0A2P1G8C2_9CRYP</name>
<protein>
    <submittedName>
        <fullName evidence="9">TatA</fullName>
    </submittedName>
</protein>
<sequence length="44" mass="4993">MNISFGQIIIICLLGILLFGNFPEILKDVAKGIKNFRETLKKEN</sequence>
<keyword evidence="9" id="KW-0496">Mitochondrion</keyword>
<keyword evidence="6" id="KW-0811">Translocation</keyword>
<dbReference type="GeneID" id="36493143"/>
<evidence type="ECO:0000256" key="1">
    <source>
        <dbReference type="ARBA" id="ARBA00004167"/>
    </source>
</evidence>
<dbReference type="GO" id="GO:0015031">
    <property type="term" value="P:protein transport"/>
    <property type="evidence" value="ECO:0007669"/>
    <property type="project" value="UniProtKB-KW"/>
</dbReference>
<dbReference type="Gene3D" id="1.20.5.3310">
    <property type="match status" value="1"/>
</dbReference>
<dbReference type="InterPro" id="IPR003369">
    <property type="entry name" value="TatA/B/E"/>
</dbReference>
<keyword evidence="7 8" id="KW-0472">Membrane</keyword>
<feature type="transmembrane region" description="Helical" evidence="8">
    <location>
        <begin position="6"/>
        <end position="26"/>
    </location>
</feature>
<gene>
    <name evidence="9" type="primary">tatA</name>
    <name evidence="9" type="ORF">PsulMt_p013</name>
</gene>
<keyword evidence="2" id="KW-0813">Transport</keyword>
<dbReference type="AlphaFoldDB" id="A0A2P1G8C2"/>
<evidence type="ECO:0000256" key="4">
    <source>
        <dbReference type="ARBA" id="ARBA00022927"/>
    </source>
</evidence>
<comment type="subcellular location">
    <subcellularLocation>
        <location evidence="1">Membrane</location>
        <topology evidence="1">Single-pass membrane protein</topology>
    </subcellularLocation>
</comment>
<evidence type="ECO:0000256" key="3">
    <source>
        <dbReference type="ARBA" id="ARBA00022692"/>
    </source>
</evidence>
<evidence type="ECO:0000256" key="8">
    <source>
        <dbReference type="SAM" id="Phobius"/>
    </source>
</evidence>
<evidence type="ECO:0000256" key="7">
    <source>
        <dbReference type="ARBA" id="ARBA00023136"/>
    </source>
</evidence>
<keyword evidence="5 8" id="KW-1133">Transmembrane helix</keyword>
<dbReference type="Pfam" id="PF02416">
    <property type="entry name" value="TatA_B_E"/>
    <property type="match status" value="1"/>
</dbReference>
<evidence type="ECO:0000256" key="5">
    <source>
        <dbReference type="ARBA" id="ARBA00022989"/>
    </source>
</evidence>
<evidence type="ECO:0000256" key="2">
    <source>
        <dbReference type="ARBA" id="ARBA00022448"/>
    </source>
</evidence>
<keyword evidence="3 8" id="KW-0812">Transmembrane</keyword>
<dbReference type="EMBL" id="MG680945">
    <property type="protein sequence ID" value="AVM81189.1"/>
    <property type="molecule type" value="Genomic_DNA"/>
</dbReference>
<keyword evidence="4" id="KW-0653">Protein transport</keyword>
<reference evidence="9" key="1">
    <citation type="journal article" date="2018" name="BMC Genomics">
        <title>Comparative mitochondrial genomics of cryptophyte algae: gene shuffling and dynamic mobile genetic elements.</title>
        <authorList>
            <person name="Kim J.I."/>
            <person name="Yoon H.S."/>
            <person name="Yi G."/>
            <person name="Shin W."/>
            <person name="Archibald J.M."/>
        </authorList>
    </citation>
    <scope>NUCLEOTIDE SEQUENCE</scope>
    <source>
        <strain evidence="9">CCMP705</strain>
    </source>
</reference>
<evidence type="ECO:0000313" key="9">
    <source>
        <dbReference type="EMBL" id="AVM81189.1"/>
    </source>
</evidence>
<dbReference type="GO" id="GO:0016020">
    <property type="term" value="C:membrane"/>
    <property type="evidence" value="ECO:0007669"/>
    <property type="project" value="UniProtKB-ARBA"/>
</dbReference>
<evidence type="ECO:0000256" key="6">
    <source>
        <dbReference type="ARBA" id="ARBA00023010"/>
    </source>
</evidence>
<dbReference type="RefSeq" id="YP_009476696.1">
    <property type="nucleotide sequence ID" value="NC_037453.1"/>
</dbReference>
<proteinExistence type="predicted"/>
<organism evidence="9">
    <name type="scientific">Proteomonas sulcata</name>
    <dbReference type="NCBI Taxonomy" id="77928"/>
    <lineage>
        <taxon>Eukaryota</taxon>
        <taxon>Cryptophyceae</taxon>
        <taxon>Pyrenomonadales</taxon>
        <taxon>Geminigeraceae</taxon>
        <taxon>Proteomonas</taxon>
    </lineage>
</organism>